<keyword evidence="4 7" id="KW-0456">Lyase</keyword>
<gene>
    <name evidence="7" type="ORF">SAMN04489834_0465</name>
</gene>
<dbReference type="GO" id="GO:0047804">
    <property type="term" value="F:cysteine-S-conjugate beta-lyase activity"/>
    <property type="evidence" value="ECO:0007669"/>
    <property type="project" value="UniProtKB-EC"/>
</dbReference>
<evidence type="ECO:0000313" key="7">
    <source>
        <dbReference type="EMBL" id="SDR89383.1"/>
    </source>
</evidence>
<keyword evidence="8" id="KW-1185">Reference proteome</keyword>
<dbReference type="InterPro" id="IPR051798">
    <property type="entry name" value="Class-II_PLP-Dep_Aminotrans"/>
</dbReference>
<proteinExistence type="inferred from homology"/>
<dbReference type="STRING" id="412690.SAMN04489834_0465"/>
<dbReference type="PANTHER" id="PTHR43525:SF2">
    <property type="entry name" value="CYSTATHIONINE BETA-LYASE-RELATED"/>
    <property type="match status" value="1"/>
</dbReference>
<dbReference type="SUPFAM" id="SSF53383">
    <property type="entry name" value="PLP-dependent transferases"/>
    <property type="match status" value="1"/>
</dbReference>
<feature type="domain" description="Aminotransferase class I/classII large" evidence="6">
    <location>
        <begin position="45"/>
        <end position="393"/>
    </location>
</feature>
<comment type="similarity">
    <text evidence="5">Belongs to the class-II pyridoxal-phosphate-dependent aminotransferase family. MalY/PatB cystathionine beta-lyase subfamily.</text>
</comment>
<dbReference type="InterPro" id="IPR004839">
    <property type="entry name" value="Aminotransferase_I/II_large"/>
</dbReference>
<dbReference type="EMBL" id="LT629742">
    <property type="protein sequence ID" value="SDR89383.1"/>
    <property type="molecule type" value="Genomic_DNA"/>
</dbReference>
<evidence type="ECO:0000256" key="5">
    <source>
        <dbReference type="ARBA" id="ARBA00037974"/>
    </source>
</evidence>
<evidence type="ECO:0000256" key="1">
    <source>
        <dbReference type="ARBA" id="ARBA00001933"/>
    </source>
</evidence>
<protein>
    <recommendedName>
        <fullName evidence="2">cysteine-S-conjugate beta-lyase</fullName>
        <ecNumber evidence="2">4.4.1.13</ecNumber>
    </recommendedName>
</protein>
<dbReference type="EC" id="4.4.1.13" evidence="2"/>
<dbReference type="CDD" id="cd00609">
    <property type="entry name" value="AAT_like"/>
    <property type="match status" value="1"/>
</dbReference>
<comment type="cofactor">
    <cofactor evidence="1">
        <name>pyridoxal 5'-phosphate</name>
        <dbReference type="ChEBI" id="CHEBI:597326"/>
    </cofactor>
</comment>
<organism evidence="7 8">
    <name type="scientific">Microterricola viridarii</name>
    <dbReference type="NCBI Taxonomy" id="412690"/>
    <lineage>
        <taxon>Bacteria</taxon>
        <taxon>Bacillati</taxon>
        <taxon>Actinomycetota</taxon>
        <taxon>Actinomycetes</taxon>
        <taxon>Micrococcales</taxon>
        <taxon>Microbacteriaceae</taxon>
        <taxon>Microterricola</taxon>
    </lineage>
</organism>
<dbReference type="GO" id="GO:0030170">
    <property type="term" value="F:pyridoxal phosphate binding"/>
    <property type="evidence" value="ECO:0007669"/>
    <property type="project" value="InterPro"/>
</dbReference>
<evidence type="ECO:0000256" key="3">
    <source>
        <dbReference type="ARBA" id="ARBA00022898"/>
    </source>
</evidence>
<dbReference type="InterPro" id="IPR015422">
    <property type="entry name" value="PyrdxlP-dep_Trfase_small"/>
</dbReference>
<evidence type="ECO:0000256" key="4">
    <source>
        <dbReference type="ARBA" id="ARBA00023239"/>
    </source>
</evidence>
<dbReference type="PANTHER" id="PTHR43525">
    <property type="entry name" value="PROTEIN MALY"/>
    <property type="match status" value="1"/>
</dbReference>
<evidence type="ECO:0000256" key="2">
    <source>
        <dbReference type="ARBA" id="ARBA00012224"/>
    </source>
</evidence>
<name>A0A1H1MR82_9MICO</name>
<dbReference type="AlphaFoldDB" id="A0A1H1MR82"/>
<dbReference type="Pfam" id="PF00155">
    <property type="entry name" value="Aminotran_1_2"/>
    <property type="match status" value="1"/>
</dbReference>
<accession>A0A1H1MR82</accession>
<dbReference type="InterPro" id="IPR015424">
    <property type="entry name" value="PyrdxlP-dep_Trfase"/>
</dbReference>
<evidence type="ECO:0000313" key="8">
    <source>
        <dbReference type="Proteomes" id="UP000181956"/>
    </source>
</evidence>
<dbReference type="Gene3D" id="3.40.640.10">
    <property type="entry name" value="Type I PLP-dependent aspartate aminotransferase-like (Major domain)"/>
    <property type="match status" value="1"/>
</dbReference>
<reference evidence="8" key="1">
    <citation type="submission" date="2016-10" db="EMBL/GenBank/DDBJ databases">
        <authorList>
            <person name="Varghese N."/>
            <person name="Submissions S."/>
        </authorList>
    </citation>
    <scope>NUCLEOTIDE SEQUENCE [LARGE SCALE GENOMIC DNA]</scope>
    <source>
        <strain evidence="8">DSM 21772</strain>
    </source>
</reference>
<sequence length="423" mass="44465">MTAPIAPVTGLRDAGLMNTLPCPPTDTLRQQRSSIKWTRFPADVLPLFVAEMDYAVAPAIVDKLVERVRSSDIGYLDGPGELAPAFAAFAGDRWGWTVDPASVHLATDVSVGIVEALRLVLPRGGRVAFTPPVYPPFYELVEEAAASVVEVPLVEVGGAWAIDLVALEREFAGGVDAFLLCNPHNPHGLVHDPATLAELARLAARYDVFVLSDEVHAPLAHPGVTFTPFAPIADSAGGRAATVTSASKAWNIAGAKCALIIAADAATAQLLDLLPEEVACRTSILGLHANIVAFSCTDWLDETVERIVANDRLLDELLRAQLPAAVYHRPSAGYLAWLDLRGLGLGASPYTRILHEARVALNDGAAFGTGGAGFARLNLACSPDTLREAITRIAALVAQVATDDAGAAILVTEGAGDAVQRTA</sequence>
<keyword evidence="3" id="KW-0663">Pyridoxal phosphate</keyword>
<dbReference type="Gene3D" id="3.90.1150.10">
    <property type="entry name" value="Aspartate Aminotransferase, domain 1"/>
    <property type="match status" value="1"/>
</dbReference>
<dbReference type="InterPro" id="IPR015421">
    <property type="entry name" value="PyrdxlP-dep_Trfase_major"/>
</dbReference>
<dbReference type="Proteomes" id="UP000181956">
    <property type="component" value="Chromosome I"/>
</dbReference>
<evidence type="ECO:0000259" key="6">
    <source>
        <dbReference type="Pfam" id="PF00155"/>
    </source>
</evidence>